<dbReference type="CDD" id="cd00118">
    <property type="entry name" value="LysM"/>
    <property type="match status" value="2"/>
</dbReference>
<sequence length="478" mass="52781">MTEELFENGKLVLRRTETHIRRKHTKIEPVFSSRMEKRAYYKNENLFDIRNVLDIKGFLNDIRDNWHTYVSQMNQWIQKNPVKKLVVTGIFTVILGFNTISTNAGWVQEYTYQVKNSDKIENIALNHGVTVQEILDANGITSIDGKKILLPKVQDKMVTATILHVRSRPNTESSIIAKYQKGDMVKVAFEENGWAGILIKGRLCYVSSDYLAKKVREKSNANTGSTVYVIKSGDTFAIIGRTLGVSTSAIQKLNPTVEPTKLKIGQKINIPATTTAPTSTVKSQEKTMYVTASTLRVRESASTNSSIVGKLKLNDTVSVKSIKNEWAQIDFNNKVAFVSASYLTNIKPAATKTGTNAKNGSSEYVIKKGDTFAKIGRTLGISVLVIQELNPAVEPTKLKIGQAIKIPNGIAASSNQIKVVAQITGIEPGAFHFITSDGKTRAAGYGHLRNEVSQQQGKTVTLTLEVKRGQQMTLISLT</sequence>
<gene>
    <name evidence="3" type="ORF">R4Z09_28885</name>
</gene>
<evidence type="ECO:0000313" key="3">
    <source>
        <dbReference type="EMBL" id="WVX81172.1"/>
    </source>
</evidence>
<dbReference type="InterPro" id="IPR018392">
    <property type="entry name" value="LysM"/>
</dbReference>
<protein>
    <submittedName>
        <fullName evidence="3">LysM peptidoglycan-binding domain-containing protein</fullName>
    </submittedName>
</protein>
<dbReference type="InterPro" id="IPR052354">
    <property type="entry name" value="Cell_Wall_Dynamics_Protein"/>
</dbReference>
<proteinExistence type="predicted"/>
<evidence type="ECO:0000313" key="4">
    <source>
        <dbReference type="Proteomes" id="UP001357223"/>
    </source>
</evidence>
<dbReference type="Gene3D" id="3.10.350.10">
    <property type="entry name" value="LysM domain"/>
    <property type="match status" value="3"/>
</dbReference>
<dbReference type="SUPFAM" id="SSF54106">
    <property type="entry name" value="LysM domain"/>
    <property type="match status" value="3"/>
</dbReference>
<feature type="domain" description="SH3b" evidence="1">
    <location>
        <begin position="153"/>
        <end position="215"/>
    </location>
</feature>
<dbReference type="InterPro" id="IPR036779">
    <property type="entry name" value="LysM_dom_sf"/>
</dbReference>
<dbReference type="PROSITE" id="PS51781">
    <property type="entry name" value="SH3B"/>
    <property type="match status" value="2"/>
</dbReference>
<dbReference type="Pfam" id="PF01476">
    <property type="entry name" value="LysM"/>
    <property type="match status" value="3"/>
</dbReference>
<dbReference type="PROSITE" id="PS51782">
    <property type="entry name" value="LYSM"/>
    <property type="match status" value="2"/>
</dbReference>
<dbReference type="SMART" id="SM00257">
    <property type="entry name" value="LysM"/>
    <property type="match status" value="3"/>
</dbReference>
<feature type="domain" description="SH3b" evidence="1">
    <location>
        <begin position="285"/>
        <end position="347"/>
    </location>
</feature>
<feature type="domain" description="LysM" evidence="2">
    <location>
        <begin position="362"/>
        <end position="406"/>
    </location>
</feature>
<dbReference type="Proteomes" id="UP001357223">
    <property type="component" value="Chromosome"/>
</dbReference>
<dbReference type="SMART" id="SM00287">
    <property type="entry name" value="SH3b"/>
    <property type="match status" value="2"/>
</dbReference>
<evidence type="ECO:0000259" key="2">
    <source>
        <dbReference type="PROSITE" id="PS51782"/>
    </source>
</evidence>
<dbReference type="RefSeq" id="WP_338450102.1">
    <property type="nucleotide sequence ID" value="NZ_CP137640.1"/>
</dbReference>
<accession>A0ABZ2CGR4</accession>
<evidence type="ECO:0000259" key="1">
    <source>
        <dbReference type="PROSITE" id="PS51781"/>
    </source>
</evidence>
<dbReference type="Gene3D" id="2.30.30.40">
    <property type="entry name" value="SH3 Domains"/>
    <property type="match status" value="2"/>
</dbReference>
<dbReference type="EMBL" id="CP137640">
    <property type="protein sequence ID" value="WVX81172.1"/>
    <property type="molecule type" value="Genomic_DNA"/>
</dbReference>
<dbReference type="PANTHER" id="PTHR34408">
    <property type="entry name" value="FAMILY PROTEIN, PUTATIVE-RELATED"/>
    <property type="match status" value="1"/>
</dbReference>
<reference evidence="3 4" key="1">
    <citation type="submission" date="2023-10" db="EMBL/GenBank/DDBJ databases">
        <title>Niallia locisalis sp.nov. isolated from a salt pond sample.</title>
        <authorList>
            <person name="Li X.-J."/>
            <person name="Dong L."/>
        </authorList>
    </citation>
    <scope>NUCLEOTIDE SEQUENCE [LARGE SCALE GENOMIC DNA]</scope>
    <source>
        <strain evidence="3 4">DSM 29761</strain>
    </source>
</reference>
<dbReference type="InterPro" id="IPR003646">
    <property type="entry name" value="SH3-like_bac-type"/>
</dbReference>
<organism evidence="3 4">
    <name type="scientific">Niallia oryzisoli</name>
    <dbReference type="NCBI Taxonomy" id="1737571"/>
    <lineage>
        <taxon>Bacteria</taxon>
        <taxon>Bacillati</taxon>
        <taxon>Bacillota</taxon>
        <taxon>Bacilli</taxon>
        <taxon>Bacillales</taxon>
        <taxon>Bacillaceae</taxon>
        <taxon>Niallia</taxon>
    </lineage>
</organism>
<name>A0ABZ2CGR4_9BACI</name>
<keyword evidence="4" id="KW-1185">Reference proteome</keyword>
<dbReference type="Pfam" id="PF08239">
    <property type="entry name" value="SH3_3"/>
    <property type="match status" value="2"/>
</dbReference>
<feature type="domain" description="LysM" evidence="2">
    <location>
        <begin position="226"/>
        <end position="270"/>
    </location>
</feature>
<dbReference type="PANTHER" id="PTHR34408:SF1">
    <property type="entry name" value="GLYCOSYL HYDROLASE FAMILY 19 DOMAIN-CONTAINING PROTEIN HI_1415"/>
    <property type="match status" value="1"/>
</dbReference>